<evidence type="ECO:0000259" key="3">
    <source>
        <dbReference type="Pfam" id="PF16373"/>
    </source>
</evidence>
<dbReference type="Proteomes" id="UP000192756">
    <property type="component" value="Unassembled WGS sequence"/>
</dbReference>
<feature type="domain" description="DUF4985" evidence="3">
    <location>
        <begin position="345"/>
        <end position="452"/>
    </location>
</feature>
<keyword evidence="4" id="KW-0378">Hydrolase</keyword>
<gene>
    <name evidence="4" type="ORF">SAMN04488524_0682</name>
</gene>
<dbReference type="RefSeq" id="WP_084236998.1">
    <property type="nucleotide sequence ID" value="NZ_FWXT01000001.1"/>
</dbReference>
<dbReference type="InterPro" id="IPR003790">
    <property type="entry name" value="GHL10"/>
</dbReference>
<dbReference type="InterPro" id="IPR017853">
    <property type="entry name" value="GH"/>
</dbReference>
<keyword evidence="5" id="KW-1185">Reference proteome</keyword>
<dbReference type="OrthoDB" id="9760892at2"/>
<reference evidence="5" key="1">
    <citation type="submission" date="2017-04" db="EMBL/GenBank/DDBJ databases">
        <authorList>
            <person name="Varghese N."/>
            <person name="Submissions S."/>
        </authorList>
    </citation>
    <scope>NUCLEOTIDE SEQUENCE [LARGE SCALE GENOMIC DNA]</scope>
    <source>
        <strain evidence="5">DSM 12126</strain>
    </source>
</reference>
<organism evidence="4 5">
    <name type="scientific">Pedobacter africanus</name>
    <dbReference type="NCBI Taxonomy" id="151894"/>
    <lineage>
        <taxon>Bacteria</taxon>
        <taxon>Pseudomonadati</taxon>
        <taxon>Bacteroidota</taxon>
        <taxon>Sphingobacteriia</taxon>
        <taxon>Sphingobacteriales</taxon>
        <taxon>Sphingobacteriaceae</taxon>
        <taxon>Pedobacter</taxon>
    </lineage>
</organism>
<dbReference type="Pfam" id="PF02638">
    <property type="entry name" value="GHL10"/>
    <property type="match status" value="1"/>
</dbReference>
<protein>
    <submittedName>
        <fullName evidence="4">Glycosyl hydrolase-like 10</fullName>
    </submittedName>
</protein>
<dbReference type="PROSITE" id="PS51257">
    <property type="entry name" value="PROKAR_LIPOPROTEIN"/>
    <property type="match status" value="1"/>
</dbReference>
<evidence type="ECO:0000259" key="2">
    <source>
        <dbReference type="Pfam" id="PF02638"/>
    </source>
</evidence>
<dbReference type="AlphaFoldDB" id="A0A1W1ZFL6"/>
<sequence length="464" mass="51843">MNRKNFLMATAGLGLFGFASSCKKDNAAIEWIWDKPNDPAQSEKPRYIWIDAAANFPDYANSRENIKRDLGKLADAGITDVVVDVRPSMGDVLFNSSQVQQVKKLDVWLSGGYGFVERTVTWDYLQAFIDEGHAVGLKIHAAINTFVAGNNYAYALGQQGMLFREGTKKEWATTLNLPGGLVNVMDITTAQDPDNSYGTKFMNPANDDVQQYMLNIIGDLARYNIDGLILDRCRYNNFVCDFSAVTKQKFEQYIGETVVNFPNDVIVPGTPSYPLPATMPKHFKKWMEFRVKTIHDFMVKARERVKSVNDKIQFGVYVGGWYSTYYDVGVNWASPKYNTAQFYPAWASAAYKDFGYADHMDFVLIGAYAPTDRIYGSGEWTVEGFCKNAKTLMQGDTKVSGGPDVGNGAGWENGGMDAAVTKTVDAAINACDGYFIFDMVHVKRYNYFAALKTGIDNYLNSIKK</sequence>
<dbReference type="PANTHER" id="PTHR43405:SF1">
    <property type="entry name" value="GLYCOSYL HYDROLASE DIGH"/>
    <property type="match status" value="1"/>
</dbReference>
<dbReference type="Pfam" id="PF16373">
    <property type="entry name" value="DUF4985"/>
    <property type="match status" value="1"/>
</dbReference>
<proteinExistence type="predicted"/>
<dbReference type="InterPro" id="IPR052177">
    <property type="entry name" value="Divisome_Glycosyl_Hydrolase"/>
</dbReference>
<name>A0A1W1ZFL6_9SPHI</name>
<accession>A0A1W1ZFL6</accession>
<feature type="domain" description="Glycosyl hydrolase-like 10" evidence="2">
    <location>
        <begin position="46"/>
        <end position="327"/>
    </location>
</feature>
<dbReference type="PANTHER" id="PTHR43405">
    <property type="entry name" value="GLYCOSYL HYDROLASE DIGH"/>
    <property type="match status" value="1"/>
</dbReference>
<dbReference type="STRING" id="151894.SAMN04488524_0682"/>
<dbReference type="EMBL" id="FWXT01000001">
    <property type="protein sequence ID" value="SMC47163.1"/>
    <property type="molecule type" value="Genomic_DNA"/>
</dbReference>
<dbReference type="Gene3D" id="3.20.20.80">
    <property type="entry name" value="Glycosidases"/>
    <property type="match status" value="1"/>
</dbReference>
<evidence type="ECO:0000313" key="4">
    <source>
        <dbReference type="EMBL" id="SMC47163.1"/>
    </source>
</evidence>
<dbReference type="SUPFAM" id="SSF51445">
    <property type="entry name" value="(Trans)glycosidases"/>
    <property type="match status" value="1"/>
</dbReference>
<evidence type="ECO:0000256" key="1">
    <source>
        <dbReference type="ARBA" id="ARBA00022729"/>
    </source>
</evidence>
<dbReference type="GO" id="GO:0016787">
    <property type="term" value="F:hydrolase activity"/>
    <property type="evidence" value="ECO:0007669"/>
    <property type="project" value="UniProtKB-KW"/>
</dbReference>
<dbReference type="InterPro" id="IPR032280">
    <property type="entry name" value="DUF4985"/>
</dbReference>
<keyword evidence="1" id="KW-0732">Signal</keyword>
<evidence type="ECO:0000313" key="5">
    <source>
        <dbReference type="Proteomes" id="UP000192756"/>
    </source>
</evidence>